<dbReference type="PANTHER" id="PTHR30055">
    <property type="entry name" value="HTH-TYPE TRANSCRIPTIONAL REGULATOR RUTR"/>
    <property type="match status" value="1"/>
</dbReference>
<dbReference type="STRING" id="58117.SAMN05421833_105283"/>
<sequence length="389" mass="40271">MGRLTRAELQARNRAKVLAAARDEFAERGFRDAKVDAIADRAGLTRGAVYSNFPGKRALYFSVLAGLAEREAGPDGLRRSSSASGETPVGEAADAGTNAAGTVDFGTVDLGTPGAATAGEALAAFARAWVSRLPLATDGPGRLGMDLMPEVLADQRVRQPFAQLMKLNAIVLGLALERLDGNTSARRRVRIAETALTTLHGASQMADAAPGFAEPFDIVTACAALADLDLGDRWDPPHLPFAPRARPADEPWSPPLAVDAVRGEPASLARDGVVAVLGLNRLEAVEEAVRATPPGDEVTAVLVTGDPGELGPLARLALADVRACLRQALPEAAWPRLRVVHDDEGAVAAAAGVTAVSDGTEAAVRVRSGRVVARADGYGACHAAASAEP</sequence>
<keyword evidence="1" id="KW-0805">Transcription regulation</keyword>
<protein>
    <submittedName>
        <fullName evidence="7">Transcriptional regulator, TetR family</fullName>
    </submittedName>
</protein>
<dbReference type="RefSeq" id="WP_076434278.1">
    <property type="nucleotide sequence ID" value="NZ_FTNI01000005.1"/>
</dbReference>
<keyword evidence="8" id="KW-1185">Reference proteome</keyword>
<evidence type="ECO:0000256" key="5">
    <source>
        <dbReference type="SAM" id="MobiDB-lite"/>
    </source>
</evidence>
<evidence type="ECO:0000313" key="7">
    <source>
        <dbReference type="EMBL" id="SIR05717.1"/>
    </source>
</evidence>
<keyword evidence="2 4" id="KW-0238">DNA-binding</keyword>
<gene>
    <name evidence="7" type="ORF">SAMN05421833_105283</name>
</gene>
<dbReference type="PANTHER" id="PTHR30055:SF234">
    <property type="entry name" value="HTH-TYPE TRANSCRIPTIONAL REGULATOR BETI"/>
    <property type="match status" value="1"/>
</dbReference>
<reference evidence="8" key="1">
    <citation type="submission" date="2017-01" db="EMBL/GenBank/DDBJ databases">
        <authorList>
            <person name="Varghese N."/>
            <person name="Submissions S."/>
        </authorList>
    </citation>
    <scope>NUCLEOTIDE SEQUENCE [LARGE SCALE GENOMIC DNA]</scope>
    <source>
        <strain evidence="8">ATCC 12950</strain>
    </source>
</reference>
<feature type="region of interest" description="Disordered" evidence="5">
    <location>
        <begin position="73"/>
        <end position="97"/>
    </location>
</feature>
<dbReference type="InterPro" id="IPR050109">
    <property type="entry name" value="HTH-type_TetR-like_transc_reg"/>
</dbReference>
<evidence type="ECO:0000313" key="8">
    <source>
        <dbReference type="Proteomes" id="UP000186096"/>
    </source>
</evidence>
<organism evidence="7 8">
    <name type="scientific">Microbispora rosea</name>
    <dbReference type="NCBI Taxonomy" id="58117"/>
    <lineage>
        <taxon>Bacteria</taxon>
        <taxon>Bacillati</taxon>
        <taxon>Actinomycetota</taxon>
        <taxon>Actinomycetes</taxon>
        <taxon>Streptosporangiales</taxon>
        <taxon>Streptosporangiaceae</taxon>
        <taxon>Microbispora</taxon>
    </lineage>
</organism>
<feature type="DNA-binding region" description="H-T-H motif" evidence="4">
    <location>
        <begin position="34"/>
        <end position="53"/>
    </location>
</feature>
<dbReference type="PRINTS" id="PR00455">
    <property type="entry name" value="HTHTETR"/>
</dbReference>
<evidence type="ECO:0000256" key="1">
    <source>
        <dbReference type="ARBA" id="ARBA00023015"/>
    </source>
</evidence>
<dbReference type="Gene3D" id="1.10.357.10">
    <property type="entry name" value="Tetracycline Repressor, domain 2"/>
    <property type="match status" value="1"/>
</dbReference>
<dbReference type="InterPro" id="IPR009057">
    <property type="entry name" value="Homeodomain-like_sf"/>
</dbReference>
<dbReference type="SUPFAM" id="SSF46689">
    <property type="entry name" value="Homeodomain-like"/>
    <property type="match status" value="1"/>
</dbReference>
<name>A0A1N6XTR0_9ACTN</name>
<feature type="domain" description="HTH tetR-type" evidence="6">
    <location>
        <begin position="11"/>
        <end position="71"/>
    </location>
</feature>
<dbReference type="OrthoDB" id="3813186at2"/>
<keyword evidence="3" id="KW-0804">Transcription</keyword>
<dbReference type="GO" id="GO:0003700">
    <property type="term" value="F:DNA-binding transcription factor activity"/>
    <property type="evidence" value="ECO:0007669"/>
    <property type="project" value="TreeGrafter"/>
</dbReference>
<accession>A0A1N6XTR0</accession>
<dbReference type="EMBL" id="FTNI01000005">
    <property type="protein sequence ID" value="SIR05717.1"/>
    <property type="molecule type" value="Genomic_DNA"/>
</dbReference>
<dbReference type="InterPro" id="IPR001647">
    <property type="entry name" value="HTH_TetR"/>
</dbReference>
<evidence type="ECO:0000256" key="3">
    <source>
        <dbReference type="ARBA" id="ARBA00023163"/>
    </source>
</evidence>
<dbReference type="AlphaFoldDB" id="A0A1N6XTR0"/>
<proteinExistence type="predicted"/>
<evidence type="ECO:0000259" key="6">
    <source>
        <dbReference type="PROSITE" id="PS50977"/>
    </source>
</evidence>
<dbReference type="Pfam" id="PF00440">
    <property type="entry name" value="TetR_N"/>
    <property type="match status" value="1"/>
</dbReference>
<dbReference type="GO" id="GO:0000976">
    <property type="term" value="F:transcription cis-regulatory region binding"/>
    <property type="evidence" value="ECO:0007669"/>
    <property type="project" value="TreeGrafter"/>
</dbReference>
<evidence type="ECO:0000256" key="4">
    <source>
        <dbReference type="PROSITE-ProRule" id="PRU00335"/>
    </source>
</evidence>
<dbReference type="PROSITE" id="PS50977">
    <property type="entry name" value="HTH_TETR_2"/>
    <property type="match status" value="1"/>
</dbReference>
<evidence type="ECO:0000256" key="2">
    <source>
        <dbReference type="ARBA" id="ARBA00023125"/>
    </source>
</evidence>
<dbReference type="Proteomes" id="UP000186096">
    <property type="component" value="Unassembled WGS sequence"/>
</dbReference>